<feature type="transmembrane region" description="Helical" evidence="7">
    <location>
        <begin position="433"/>
        <end position="452"/>
    </location>
</feature>
<protein>
    <submittedName>
        <fullName evidence="8">Divalent metal cation transporter</fullName>
    </submittedName>
</protein>
<gene>
    <name evidence="8" type="ORF">FAZ69_31115</name>
</gene>
<name>A0A4U1HDU1_9BURK</name>
<evidence type="ECO:0000313" key="9">
    <source>
        <dbReference type="Proteomes" id="UP000305539"/>
    </source>
</evidence>
<keyword evidence="6 7" id="KW-0472">Membrane</keyword>
<feature type="transmembrane region" description="Helical" evidence="7">
    <location>
        <begin position="365"/>
        <end position="386"/>
    </location>
</feature>
<dbReference type="GO" id="GO:0015086">
    <property type="term" value="F:cadmium ion transmembrane transporter activity"/>
    <property type="evidence" value="ECO:0007669"/>
    <property type="project" value="TreeGrafter"/>
</dbReference>
<feature type="transmembrane region" description="Helical" evidence="7">
    <location>
        <begin position="533"/>
        <end position="551"/>
    </location>
</feature>
<feature type="transmembrane region" description="Helical" evidence="7">
    <location>
        <begin position="42"/>
        <end position="62"/>
    </location>
</feature>
<feature type="transmembrane region" description="Helical" evidence="7">
    <location>
        <begin position="82"/>
        <end position="102"/>
    </location>
</feature>
<evidence type="ECO:0000256" key="6">
    <source>
        <dbReference type="ARBA" id="ARBA00023136"/>
    </source>
</evidence>
<dbReference type="Proteomes" id="UP000305539">
    <property type="component" value="Unassembled WGS sequence"/>
</dbReference>
<evidence type="ECO:0000256" key="1">
    <source>
        <dbReference type="ARBA" id="ARBA00004141"/>
    </source>
</evidence>
<feature type="transmembrane region" description="Helical" evidence="7">
    <location>
        <begin position="123"/>
        <end position="147"/>
    </location>
</feature>
<keyword evidence="4" id="KW-0769">Symport</keyword>
<feature type="transmembrane region" description="Helical" evidence="7">
    <location>
        <begin position="267"/>
        <end position="291"/>
    </location>
</feature>
<comment type="subcellular location">
    <subcellularLocation>
        <location evidence="1">Membrane</location>
        <topology evidence="1">Multi-pass membrane protein</topology>
    </subcellularLocation>
</comment>
<accession>A0A4U1HDU1</accession>
<dbReference type="AlphaFoldDB" id="A0A4U1HDU1"/>
<evidence type="ECO:0000256" key="4">
    <source>
        <dbReference type="ARBA" id="ARBA00022847"/>
    </source>
</evidence>
<feature type="transmembrane region" description="Helical" evidence="7">
    <location>
        <begin position="320"/>
        <end position="344"/>
    </location>
</feature>
<proteinExistence type="predicted"/>
<comment type="caution">
    <text evidence="8">The sequence shown here is derived from an EMBL/GenBank/DDBJ whole genome shotgun (WGS) entry which is preliminary data.</text>
</comment>
<sequence>MSTPANVSPTTRSAVLDDAHIGDIRGAFGTIAHHDTAPRTNWWARLRTLLAILGPGLIVMVGDNDAGAFGTYTQAGQNYGTTLLWTLALLIPVLYVNQEMVLRLGAVTGVGHARLIFERFGKFWGAFSVIDLFLLNALTIVTEFIGITFALDYLGVSKILGVCIAAVLTMAAVSTGNFRRFERFAIVLCLLSLLLVPVLVSIHPPVGVITRDFFIPSWPAHSKLSDVMLLVIGIVGTTVAPWQLFFQQSYVIDKRITPRFMKYEKADLWIGIGFVIVGAVAMMAFCAALFAGRPEFGNFTDAGGVIAGLHKYVGPTSATIFAVALLDASVIGAAAVSLATAYAIGDVFKIRHSLHRSVLDAKGFYLVYFGIIALAAALVLMPGSPLGLLTEAVQTLAGVLLPSATVFLLLLCNDKAVLGPWVNGKKLNLFTGAVIWTLVVLSIILTAATVYPDISGKAIMEILIGGTVLAIVGYAATEIVRKTRGAAAANETPALNKDALKKVRDTWRMPPLHELPKPNLTLAKRVWMGVLRAYLVIAVGLVIVKVVQMAWH</sequence>
<dbReference type="OrthoDB" id="9787548at2"/>
<feature type="transmembrane region" description="Helical" evidence="7">
    <location>
        <begin position="185"/>
        <end position="207"/>
    </location>
</feature>
<keyword evidence="5 7" id="KW-1133">Transmembrane helix</keyword>
<keyword evidence="2" id="KW-0813">Transport</keyword>
<dbReference type="RefSeq" id="WP_136898984.1">
    <property type="nucleotide sequence ID" value="NZ_SWJE01000025.1"/>
</dbReference>
<dbReference type="GO" id="GO:0005886">
    <property type="term" value="C:plasma membrane"/>
    <property type="evidence" value="ECO:0007669"/>
    <property type="project" value="TreeGrafter"/>
</dbReference>
<dbReference type="GO" id="GO:0015293">
    <property type="term" value="F:symporter activity"/>
    <property type="evidence" value="ECO:0007669"/>
    <property type="project" value="UniProtKB-KW"/>
</dbReference>
<evidence type="ECO:0000256" key="7">
    <source>
        <dbReference type="SAM" id="Phobius"/>
    </source>
</evidence>
<dbReference type="GO" id="GO:0005384">
    <property type="term" value="F:manganese ion transmembrane transporter activity"/>
    <property type="evidence" value="ECO:0007669"/>
    <property type="project" value="TreeGrafter"/>
</dbReference>
<dbReference type="EMBL" id="SWJE01000025">
    <property type="protein sequence ID" value="TKC79071.1"/>
    <property type="molecule type" value="Genomic_DNA"/>
</dbReference>
<evidence type="ECO:0000256" key="3">
    <source>
        <dbReference type="ARBA" id="ARBA00022692"/>
    </source>
</evidence>
<evidence type="ECO:0000256" key="2">
    <source>
        <dbReference type="ARBA" id="ARBA00022448"/>
    </source>
</evidence>
<evidence type="ECO:0000256" key="5">
    <source>
        <dbReference type="ARBA" id="ARBA00022989"/>
    </source>
</evidence>
<reference evidence="8 9" key="1">
    <citation type="submission" date="2019-04" db="EMBL/GenBank/DDBJ databases">
        <title>Trinickia sp. 7GSK02, isolated from subtropical forest soil.</title>
        <authorList>
            <person name="Gao Z.-H."/>
            <person name="Qiu L.-H."/>
        </authorList>
    </citation>
    <scope>NUCLEOTIDE SEQUENCE [LARGE SCALE GENOMIC DNA]</scope>
    <source>
        <strain evidence="8 9">7GSK02</strain>
    </source>
</reference>
<feature type="transmembrane region" description="Helical" evidence="7">
    <location>
        <begin position="458"/>
        <end position="476"/>
    </location>
</feature>
<keyword evidence="3 7" id="KW-0812">Transmembrane</keyword>
<feature type="transmembrane region" description="Helical" evidence="7">
    <location>
        <begin position="153"/>
        <end position="173"/>
    </location>
</feature>
<dbReference type="Pfam" id="PF01566">
    <property type="entry name" value="Nramp"/>
    <property type="match status" value="1"/>
</dbReference>
<dbReference type="InterPro" id="IPR001046">
    <property type="entry name" value="NRAMP_fam"/>
</dbReference>
<dbReference type="GO" id="GO:0034755">
    <property type="term" value="P:iron ion transmembrane transport"/>
    <property type="evidence" value="ECO:0007669"/>
    <property type="project" value="TreeGrafter"/>
</dbReference>
<dbReference type="PANTHER" id="PTHR11706">
    <property type="entry name" value="SOLUTE CARRIER PROTEIN FAMILY 11 MEMBER"/>
    <property type="match status" value="1"/>
</dbReference>
<feature type="transmembrane region" description="Helical" evidence="7">
    <location>
        <begin position="227"/>
        <end position="246"/>
    </location>
</feature>
<dbReference type="PANTHER" id="PTHR11706:SF33">
    <property type="entry name" value="NATURAL RESISTANCE-ASSOCIATED MACROPHAGE PROTEIN 2"/>
    <property type="match status" value="1"/>
</dbReference>
<evidence type="ECO:0000313" key="8">
    <source>
        <dbReference type="EMBL" id="TKC79071.1"/>
    </source>
</evidence>
<feature type="transmembrane region" description="Helical" evidence="7">
    <location>
        <begin position="392"/>
        <end position="412"/>
    </location>
</feature>
<organism evidence="8 9">
    <name type="scientific">Trinickia terrae</name>
    <dbReference type="NCBI Taxonomy" id="2571161"/>
    <lineage>
        <taxon>Bacteria</taxon>
        <taxon>Pseudomonadati</taxon>
        <taxon>Pseudomonadota</taxon>
        <taxon>Betaproteobacteria</taxon>
        <taxon>Burkholderiales</taxon>
        <taxon>Burkholderiaceae</taxon>
        <taxon>Trinickia</taxon>
    </lineage>
</organism>
<keyword evidence="9" id="KW-1185">Reference proteome</keyword>